<dbReference type="AlphaFoldDB" id="A0A8J3H1K2"/>
<evidence type="ECO:0000313" key="3">
    <source>
        <dbReference type="Proteomes" id="UP000626220"/>
    </source>
</evidence>
<protein>
    <submittedName>
        <fullName evidence="2">Uncharacterized protein</fullName>
    </submittedName>
</protein>
<keyword evidence="3" id="KW-1185">Reference proteome</keyword>
<feature type="chain" id="PRO_5035191430" evidence="1">
    <location>
        <begin position="23"/>
        <end position="139"/>
    </location>
</feature>
<proteinExistence type="predicted"/>
<evidence type="ECO:0000256" key="1">
    <source>
        <dbReference type="SAM" id="SignalP"/>
    </source>
</evidence>
<sequence>MVMKQLSTLTLAAALALAPAWAGAWRATNWHEVLPVSNGVYEVVARVGSGPADYWCGAGEYFSSQLGVPATQRIYVWRGIGPSVNRPGRKAVQFSLTPPPGADLRQRLTLDVKEPGDSINAAMAKQYCYNRDNDFFIWP</sequence>
<keyword evidence="1" id="KW-0732">Signal</keyword>
<organism evidence="2 3">
    <name type="scientific">Seohaeicola zhoushanensis</name>
    <dbReference type="NCBI Taxonomy" id="1569283"/>
    <lineage>
        <taxon>Bacteria</taxon>
        <taxon>Pseudomonadati</taxon>
        <taxon>Pseudomonadota</taxon>
        <taxon>Alphaproteobacteria</taxon>
        <taxon>Rhodobacterales</taxon>
        <taxon>Roseobacteraceae</taxon>
        <taxon>Seohaeicola</taxon>
    </lineage>
</organism>
<reference evidence="2" key="2">
    <citation type="submission" date="2020-09" db="EMBL/GenBank/DDBJ databases">
        <authorList>
            <person name="Sun Q."/>
            <person name="Kim S."/>
        </authorList>
    </citation>
    <scope>NUCLEOTIDE SEQUENCE</scope>
    <source>
        <strain evidence="2">KCTC 42650</strain>
    </source>
</reference>
<evidence type="ECO:0000313" key="2">
    <source>
        <dbReference type="EMBL" id="GHF63680.1"/>
    </source>
</evidence>
<comment type="caution">
    <text evidence="2">The sequence shown here is derived from an EMBL/GenBank/DDBJ whole genome shotgun (WGS) entry which is preliminary data.</text>
</comment>
<dbReference type="EMBL" id="BNCJ01000014">
    <property type="protein sequence ID" value="GHF63680.1"/>
    <property type="molecule type" value="Genomic_DNA"/>
</dbReference>
<accession>A0A8J3H1K2</accession>
<name>A0A8J3H1K2_9RHOB</name>
<dbReference type="Proteomes" id="UP000626220">
    <property type="component" value="Unassembled WGS sequence"/>
</dbReference>
<gene>
    <name evidence="2" type="ORF">GCM10017056_38740</name>
</gene>
<feature type="signal peptide" evidence="1">
    <location>
        <begin position="1"/>
        <end position="22"/>
    </location>
</feature>
<reference evidence="2" key="1">
    <citation type="journal article" date="2014" name="Int. J. Syst. Evol. Microbiol.">
        <title>Complete genome sequence of Corynebacterium casei LMG S-19264T (=DSM 44701T), isolated from a smear-ripened cheese.</title>
        <authorList>
            <consortium name="US DOE Joint Genome Institute (JGI-PGF)"/>
            <person name="Walter F."/>
            <person name="Albersmeier A."/>
            <person name="Kalinowski J."/>
            <person name="Ruckert C."/>
        </authorList>
    </citation>
    <scope>NUCLEOTIDE SEQUENCE</scope>
    <source>
        <strain evidence="2">KCTC 42650</strain>
    </source>
</reference>